<dbReference type="AlphaFoldDB" id="A0A258CZH5"/>
<accession>A0A258CZH5</accession>
<comment type="caution">
    <text evidence="1">The sequence shown here is derived from an EMBL/GenBank/DDBJ whole genome shotgun (WGS) entry which is preliminary data.</text>
</comment>
<dbReference type="EMBL" id="NCDQ01000277">
    <property type="protein sequence ID" value="OYX00941.1"/>
    <property type="molecule type" value="Genomic_DNA"/>
</dbReference>
<evidence type="ECO:0000313" key="2">
    <source>
        <dbReference type="Proteomes" id="UP000215616"/>
    </source>
</evidence>
<sequence length="113" mass="13074">MRRHGRLWLLDPSQWWRCQYRRLWRGQGFDPHNSQQVTSYAVMALRGDTRDVFLLSCVQALDYALISRHLGLTVEVVQAHMASALCQVTSTIDLIERARPRRAAASSLEDRHV</sequence>
<gene>
    <name evidence="1" type="ORF">B7Z12_15195</name>
</gene>
<organism evidence="1 2">
    <name type="scientific">Caulobacter vibrioides</name>
    <name type="common">Caulobacter crescentus</name>
    <dbReference type="NCBI Taxonomy" id="155892"/>
    <lineage>
        <taxon>Bacteria</taxon>
        <taxon>Pseudomonadati</taxon>
        <taxon>Pseudomonadota</taxon>
        <taxon>Alphaproteobacteria</taxon>
        <taxon>Caulobacterales</taxon>
        <taxon>Caulobacteraceae</taxon>
        <taxon>Caulobacter</taxon>
    </lineage>
</organism>
<evidence type="ECO:0000313" key="1">
    <source>
        <dbReference type="EMBL" id="OYX00941.1"/>
    </source>
</evidence>
<protein>
    <submittedName>
        <fullName evidence="1">RNA polymerase subunit sigma-24</fullName>
    </submittedName>
</protein>
<name>A0A258CZH5_CAUVI</name>
<dbReference type="SUPFAM" id="SSF88659">
    <property type="entry name" value="Sigma3 and sigma4 domains of RNA polymerase sigma factors"/>
    <property type="match status" value="1"/>
</dbReference>
<proteinExistence type="predicted"/>
<dbReference type="Proteomes" id="UP000215616">
    <property type="component" value="Unassembled WGS sequence"/>
</dbReference>
<dbReference type="InterPro" id="IPR013324">
    <property type="entry name" value="RNA_pol_sigma_r3/r4-like"/>
</dbReference>
<reference evidence="1 2" key="1">
    <citation type="submission" date="2017-03" db="EMBL/GenBank/DDBJ databases">
        <title>Lifting the veil on microbial sulfur biogeochemistry in mining wastewaters.</title>
        <authorList>
            <person name="Kantor R.S."/>
            <person name="Colenbrander Nelson T."/>
            <person name="Marshall S."/>
            <person name="Bennett D."/>
            <person name="Apte S."/>
            <person name="Camacho D."/>
            <person name="Thomas B.C."/>
            <person name="Warren L.A."/>
            <person name="Banfield J.F."/>
        </authorList>
    </citation>
    <scope>NUCLEOTIDE SEQUENCE [LARGE SCALE GENOMIC DNA]</scope>
    <source>
        <strain evidence="1">32-67-7</strain>
    </source>
</reference>